<dbReference type="AlphaFoldDB" id="A0A1M5KQB8"/>
<evidence type="ECO:0000313" key="2">
    <source>
        <dbReference type="EMBL" id="SHG54916.1"/>
    </source>
</evidence>
<organism evidence="2 3">
    <name type="scientific">Pedobacter caeni</name>
    <dbReference type="NCBI Taxonomy" id="288992"/>
    <lineage>
        <taxon>Bacteria</taxon>
        <taxon>Pseudomonadati</taxon>
        <taxon>Bacteroidota</taxon>
        <taxon>Sphingobacteriia</taxon>
        <taxon>Sphingobacteriales</taxon>
        <taxon>Sphingobacteriaceae</taxon>
        <taxon>Pedobacter</taxon>
    </lineage>
</organism>
<dbReference type="EMBL" id="FQUQ01000006">
    <property type="protein sequence ID" value="SHG54916.1"/>
    <property type="molecule type" value="Genomic_DNA"/>
</dbReference>
<name>A0A1M5KQB8_9SPHI</name>
<keyword evidence="1" id="KW-0472">Membrane</keyword>
<proteinExistence type="predicted"/>
<evidence type="ECO:0000313" key="3">
    <source>
        <dbReference type="Proteomes" id="UP000184287"/>
    </source>
</evidence>
<dbReference type="Proteomes" id="UP000184287">
    <property type="component" value="Unassembled WGS sequence"/>
</dbReference>
<keyword evidence="1" id="KW-0812">Transmembrane</keyword>
<feature type="transmembrane region" description="Helical" evidence="1">
    <location>
        <begin position="20"/>
        <end position="41"/>
    </location>
</feature>
<keyword evidence="3" id="KW-1185">Reference proteome</keyword>
<keyword evidence="1" id="KW-1133">Transmembrane helix</keyword>
<sequence length="237" mass="26957">MEKLSNKPDQMKNEPFFKRYKKTVISFSVIIALFLGLGYYVGFQHIPHHVKELWQMIAGNTNQEEQPAMDASIATEGITTEVASRAPEFPMDTLMWVNAIKNGDYIPDGVKEELAAIRKTDFSKMSVATDKPDDFEIKQAIVQRFGEEAINLLKQNDATLKGGKAYNAPLQNSQKNGQEIARVTMMVTAFNSKNDNLMNIQEPLLPVYDFVKFESDPNTWYVTDISQTIPYDYKLNK</sequence>
<protein>
    <submittedName>
        <fullName evidence="2">Uncharacterized protein</fullName>
    </submittedName>
</protein>
<gene>
    <name evidence="2" type="ORF">SAMN04488522_10647</name>
</gene>
<accession>A0A1M5KQB8</accession>
<reference evidence="3" key="1">
    <citation type="submission" date="2016-11" db="EMBL/GenBank/DDBJ databases">
        <authorList>
            <person name="Varghese N."/>
            <person name="Submissions S."/>
        </authorList>
    </citation>
    <scope>NUCLEOTIDE SEQUENCE [LARGE SCALE GENOMIC DNA]</scope>
    <source>
        <strain evidence="3">DSM 16990</strain>
    </source>
</reference>
<evidence type="ECO:0000256" key="1">
    <source>
        <dbReference type="SAM" id="Phobius"/>
    </source>
</evidence>